<evidence type="ECO:0000256" key="1">
    <source>
        <dbReference type="SAM" id="Phobius"/>
    </source>
</evidence>
<feature type="transmembrane region" description="Helical" evidence="1">
    <location>
        <begin position="334"/>
        <end position="355"/>
    </location>
</feature>
<proteinExistence type="predicted"/>
<evidence type="ECO:0000313" key="3">
    <source>
        <dbReference type="Proteomes" id="UP000030661"/>
    </source>
</evidence>
<dbReference type="STRING" id="1499967.U27_02166"/>
<dbReference type="HOGENOM" id="CLU_768727_0_0_0"/>
<keyword evidence="1" id="KW-1133">Transmembrane helix</keyword>
<feature type="transmembrane region" description="Helical" evidence="1">
    <location>
        <begin position="225"/>
        <end position="244"/>
    </location>
</feature>
<protein>
    <recommendedName>
        <fullName evidence="4">Nucleoside recognition domain protein</fullName>
    </recommendedName>
</protein>
<feature type="transmembrane region" description="Helical" evidence="1">
    <location>
        <begin position="256"/>
        <end position="277"/>
    </location>
</feature>
<reference evidence="2" key="1">
    <citation type="journal article" date="2015" name="PeerJ">
        <title>First genomic representation of candidate bacterial phylum KSB3 points to enhanced environmental sensing as a trigger of wastewater bulking.</title>
        <authorList>
            <person name="Sekiguchi Y."/>
            <person name="Ohashi A."/>
            <person name="Parks D.H."/>
            <person name="Yamauchi T."/>
            <person name="Tyson G.W."/>
            <person name="Hugenholtz P."/>
        </authorList>
    </citation>
    <scope>NUCLEOTIDE SEQUENCE [LARGE SCALE GENOMIC DNA]</scope>
</reference>
<gene>
    <name evidence="2" type="ORF">U27_02166</name>
</gene>
<evidence type="ECO:0000313" key="2">
    <source>
        <dbReference type="EMBL" id="GAK55334.1"/>
    </source>
</evidence>
<organism evidence="2">
    <name type="scientific">Vecturithrix granuli</name>
    <dbReference type="NCBI Taxonomy" id="1499967"/>
    <lineage>
        <taxon>Bacteria</taxon>
        <taxon>Candidatus Moduliflexota</taxon>
        <taxon>Candidatus Vecturitrichia</taxon>
        <taxon>Candidatus Vecturitrichales</taxon>
        <taxon>Candidatus Vecturitrichaceae</taxon>
        <taxon>Candidatus Vecturithrix</taxon>
    </lineage>
</organism>
<name>A0A0S6WBN2_VECG1</name>
<dbReference type="AlphaFoldDB" id="A0A0S6WBN2"/>
<keyword evidence="1" id="KW-0812">Transmembrane</keyword>
<feature type="transmembrane region" description="Helical" evidence="1">
    <location>
        <begin position="20"/>
        <end position="47"/>
    </location>
</feature>
<feature type="transmembrane region" description="Helical" evidence="1">
    <location>
        <begin position="89"/>
        <end position="109"/>
    </location>
</feature>
<evidence type="ECO:0008006" key="4">
    <source>
        <dbReference type="Google" id="ProtNLM"/>
    </source>
</evidence>
<keyword evidence="1" id="KW-0472">Membrane</keyword>
<feature type="transmembrane region" description="Helical" evidence="1">
    <location>
        <begin position="153"/>
        <end position="186"/>
    </location>
</feature>
<feature type="transmembrane region" description="Helical" evidence="1">
    <location>
        <begin position="297"/>
        <end position="322"/>
    </location>
</feature>
<dbReference type="Proteomes" id="UP000030661">
    <property type="component" value="Unassembled WGS sequence"/>
</dbReference>
<feature type="transmembrane region" description="Helical" evidence="1">
    <location>
        <begin position="53"/>
        <end position="77"/>
    </location>
</feature>
<keyword evidence="3" id="KW-1185">Reference proteome</keyword>
<dbReference type="EMBL" id="DF820463">
    <property type="protein sequence ID" value="GAK55334.1"/>
    <property type="molecule type" value="Genomic_DNA"/>
</dbReference>
<dbReference type="eggNOG" id="ENOG502Z9Y9">
    <property type="taxonomic scope" value="Bacteria"/>
</dbReference>
<sequence>MSLETKTEAREKKMKTIEIVGLVLVLLSLLGLIFYPGFIAGIFDAMVKKALPIIVNVTLTGTLATAVIISVMIGRILERCGFTDALMRIFIPLARVIKVNSAVLIPAIYNILGDINAAGRIGGPILVKAGTTKDEQKIAICTMVQSQQSFSTFMFGLMALTAVGARAFLVIVIAVFAPLVVVPWIMRLTIWRDTRAVSLEEMPSFTPTTAPLATVFGAAREGAELVFLLIIPAFAVVFSIIGGLEYIGVWKPIESGLTALLSALAIDPTTGMVSILASPTLAMSQLKDVAAGMSPKLVIGSFVLAASGFPLSVIFGQIPVIWSGATDLNHREAMGAAVIGAVMRLITAGVVALLLTPLLA</sequence>
<accession>A0A0S6WBN2</accession>